<name>A0A919MIT7_9ACTN</name>
<reference evidence="2" key="1">
    <citation type="submission" date="2021-01" db="EMBL/GenBank/DDBJ databases">
        <title>Whole genome shotgun sequence of Actinoplanes ferrugineus NBRC 15555.</title>
        <authorList>
            <person name="Komaki H."/>
            <person name="Tamura T."/>
        </authorList>
    </citation>
    <scope>NUCLEOTIDE SEQUENCE</scope>
    <source>
        <strain evidence="2">NBRC 15555</strain>
    </source>
</reference>
<keyword evidence="1" id="KW-1133">Transmembrane helix</keyword>
<proteinExistence type="predicted"/>
<comment type="caution">
    <text evidence="2">The sequence shown here is derived from an EMBL/GenBank/DDBJ whole genome shotgun (WGS) entry which is preliminary data.</text>
</comment>
<protein>
    <submittedName>
        <fullName evidence="2">Uncharacterized protein</fullName>
    </submittedName>
</protein>
<evidence type="ECO:0000313" key="3">
    <source>
        <dbReference type="Proteomes" id="UP000598174"/>
    </source>
</evidence>
<dbReference type="EMBL" id="BOMM01000009">
    <property type="protein sequence ID" value="GIE09467.1"/>
    <property type="molecule type" value="Genomic_DNA"/>
</dbReference>
<feature type="transmembrane region" description="Helical" evidence="1">
    <location>
        <begin position="6"/>
        <end position="27"/>
    </location>
</feature>
<keyword evidence="1" id="KW-0812">Transmembrane</keyword>
<evidence type="ECO:0000256" key="1">
    <source>
        <dbReference type="SAM" id="Phobius"/>
    </source>
</evidence>
<dbReference type="Proteomes" id="UP000598174">
    <property type="component" value="Unassembled WGS sequence"/>
</dbReference>
<evidence type="ECO:0000313" key="2">
    <source>
        <dbReference type="EMBL" id="GIE09467.1"/>
    </source>
</evidence>
<accession>A0A919MIT7</accession>
<organism evidence="2 3">
    <name type="scientific">Paractinoplanes ferrugineus</name>
    <dbReference type="NCBI Taxonomy" id="113564"/>
    <lineage>
        <taxon>Bacteria</taxon>
        <taxon>Bacillati</taxon>
        <taxon>Actinomycetota</taxon>
        <taxon>Actinomycetes</taxon>
        <taxon>Micromonosporales</taxon>
        <taxon>Micromonosporaceae</taxon>
        <taxon>Paractinoplanes</taxon>
    </lineage>
</organism>
<keyword evidence="3" id="KW-1185">Reference proteome</keyword>
<keyword evidence="1" id="KW-0472">Membrane</keyword>
<dbReference type="AlphaFoldDB" id="A0A919MIT7"/>
<sequence length="97" mass="10291">MSISSTVLVFVVIPLGVILLVAALVFSGSDRGRRTRRYRPGRPYDFQPMWFLASPEQVGALAHAGQHQARAIEAPILEDATGAPVLAGSTGGASDSW</sequence>
<gene>
    <name evidence="2" type="ORF">Afe05nite_13070</name>
</gene>